<dbReference type="GO" id="GO:0019815">
    <property type="term" value="C:B cell receptor complex"/>
    <property type="evidence" value="ECO:0007669"/>
    <property type="project" value="TreeGrafter"/>
</dbReference>
<evidence type="ECO:0000313" key="6">
    <source>
        <dbReference type="Proteomes" id="UP000287033"/>
    </source>
</evidence>
<keyword evidence="6" id="KW-1185">Reference proteome</keyword>
<dbReference type="SUPFAM" id="SSF48726">
    <property type="entry name" value="Immunoglobulin"/>
    <property type="match status" value="1"/>
</dbReference>
<keyword evidence="2" id="KW-1133">Transmembrane helix</keyword>
<dbReference type="InterPro" id="IPR003599">
    <property type="entry name" value="Ig_sub"/>
</dbReference>
<dbReference type="Gene3D" id="2.60.40.10">
    <property type="entry name" value="Immunoglobulins"/>
    <property type="match status" value="1"/>
</dbReference>
<name>A0A401SDN1_CHIPU</name>
<dbReference type="CDD" id="cd00096">
    <property type="entry name" value="Ig"/>
    <property type="match status" value="1"/>
</dbReference>
<evidence type="ECO:0000313" key="5">
    <source>
        <dbReference type="EMBL" id="GCC28464.1"/>
    </source>
</evidence>
<keyword evidence="2" id="KW-0812">Transmembrane</keyword>
<dbReference type="AlphaFoldDB" id="A0A401SDN1"/>
<comment type="caution">
    <text evidence="5">The sequence shown here is derived from an EMBL/GenBank/DDBJ whole genome shotgun (WGS) entry which is preliminary data.</text>
</comment>
<evidence type="ECO:0000256" key="1">
    <source>
        <dbReference type="ARBA" id="ARBA00023319"/>
    </source>
</evidence>
<sequence length="215" mass="24194">MARSAGKPRPVSSILFFILSITTGALCQGLVFNYSVPYQAVKLGKKVKLICSFEPPATPQTFTVTWYKFGKEPIEASKISGITTGNDQTFSWLYITNASKYHSGIYYCNSSLKSDLTQQCGTEINVITRTLPKEEPNTMYTMKDMLILIQGVLLILCLTLPGMLFLKNNRTKKTEEIETYHMYEGLEVMQTAMYEDIGNVRPADAKWTVGEQPKE</sequence>
<organism evidence="5 6">
    <name type="scientific">Chiloscyllium punctatum</name>
    <name type="common">Brownbanded bambooshark</name>
    <name type="synonym">Hemiscyllium punctatum</name>
    <dbReference type="NCBI Taxonomy" id="137246"/>
    <lineage>
        <taxon>Eukaryota</taxon>
        <taxon>Metazoa</taxon>
        <taxon>Chordata</taxon>
        <taxon>Craniata</taxon>
        <taxon>Vertebrata</taxon>
        <taxon>Chondrichthyes</taxon>
        <taxon>Elasmobranchii</taxon>
        <taxon>Galeomorphii</taxon>
        <taxon>Galeoidea</taxon>
        <taxon>Orectolobiformes</taxon>
        <taxon>Hemiscylliidae</taxon>
        <taxon>Chiloscyllium</taxon>
    </lineage>
</organism>
<proteinExistence type="predicted"/>
<dbReference type="GO" id="GO:0050853">
    <property type="term" value="P:B cell receptor signaling pathway"/>
    <property type="evidence" value="ECO:0007669"/>
    <property type="project" value="TreeGrafter"/>
</dbReference>
<dbReference type="GO" id="GO:0030183">
    <property type="term" value="P:B cell differentiation"/>
    <property type="evidence" value="ECO:0007669"/>
    <property type="project" value="TreeGrafter"/>
</dbReference>
<evidence type="ECO:0000259" key="4">
    <source>
        <dbReference type="PROSITE" id="PS50835"/>
    </source>
</evidence>
<dbReference type="STRING" id="137246.A0A401SDN1"/>
<keyword evidence="1" id="KW-0393">Immunoglobulin domain</keyword>
<evidence type="ECO:0000256" key="2">
    <source>
        <dbReference type="SAM" id="Phobius"/>
    </source>
</evidence>
<dbReference type="EMBL" id="BEZZ01000207">
    <property type="protein sequence ID" value="GCC28464.1"/>
    <property type="molecule type" value="Genomic_DNA"/>
</dbReference>
<dbReference type="GO" id="GO:0009897">
    <property type="term" value="C:external side of plasma membrane"/>
    <property type="evidence" value="ECO:0007669"/>
    <property type="project" value="TreeGrafter"/>
</dbReference>
<protein>
    <recommendedName>
        <fullName evidence="4">Ig-like domain-containing protein</fullName>
    </recommendedName>
</protein>
<reference evidence="5 6" key="1">
    <citation type="journal article" date="2018" name="Nat. Ecol. Evol.">
        <title>Shark genomes provide insights into elasmobranch evolution and the origin of vertebrates.</title>
        <authorList>
            <person name="Hara Y"/>
            <person name="Yamaguchi K"/>
            <person name="Onimaru K"/>
            <person name="Kadota M"/>
            <person name="Koyanagi M"/>
            <person name="Keeley SD"/>
            <person name="Tatsumi K"/>
            <person name="Tanaka K"/>
            <person name="Motone F"/>
            <person name="Kageyama Y"/>
            <person name="Nozu R"/>
            <person name="Adachi N"/>
            <person name="Nishimura O"/>
            <person name="Nakagawa R"/>
            <person name="Tanegashima C"/>
            <person name="Kiyatake I"/>
            <person name="Matsumoto R"/>
            <person name="Murakumo K"/>
            <person name="Nishida K"/>
            <person name="Terakita A"/>
            <person name="Kuratani S"/>
            <person name="Sato K"/>
            <person name="Hyodo S Kuraku.S."/>
        </authorList>
    </citation>
    <scope>NUCLEOTIDE SEQUENCE [LARGE SCALE GENOMIC DNA]</scope>
</reference>
<dbReference type="OrthoDB" id="9894386at2759"/>
<dbReference type="OMA" id="SWHKETE"/>
<dbReference type="PANTHER" id="PTHR14334">
    <property type="entry name" value="B-CELL ANTIGEN RECEPTOR COMPLEX-ASSOCIATED PROTEIN"/>
    <property type="match status" value="1"/>
</dbReference>
<accession>A0A401SDN1</accession>
<feature type="signal peptide" evidence="3">
    <location>
        <begin position="1"/>
        <end position="27"/>
    </location>
</feature>
<dbReference type="PANTHER" id="PTHR14334:SF2">
    <property type="entry name" value="B-CELL ANTIGEN RECEPTOR COMPLEX-ASSOCIATED PROTEIN BETA CHAIN"/>
    <property type="match status" value="1"/>
</dbReference>
<dbReference type="InterPro" id="IPR013783">
    <property type="entry name" value="Ig-like_fold"/>
</dbReference>
<keyword evidence="3" id="KW-0732">Signal</keyword>
<dbReference type="InterPro" id="IPR007110">
    <property type="entry name" value="Ig-like_dom"/>
</dbReference>
<feature type="domain" description="Ig-like" evidence="4">
    <location>
        <begin position="8"/>
        <end position="125"/>
    </location>
</feature>
<dbReference type="InterPro" id="IPR036179">
    <property type="entry name" value="Ig-like_dom_sf"/>
</dbReference>
<keyword evidence="2" id="KW-0472">Membrane</keyword>
<dbReference type="Pfam" id="PF13927">
    <property type="entry name" value="Ig_3"/>
    <property type="match status" value="1"/>
</dbReference>
<dbReference type="Proteomes" id="UP000287033">
    <property type="component" value="Unassembled WGS sequence"/>
</dbReference>
<feature type="transmembrane region" description="Helical" evidence="2">
    <location>
        <begin position="145"/>
        <end position="166"/>
    </location>
</feature>
<gene>
    <name evidence="5" type="ORF">chiPu_0006894</name>
</gene>
<dbReference type="SMART" id="SM00409">
    <property type="entry name" value="IG"/>
    <property type="match status" value="1"/>
</dbReference>
<evidence type="ECO:0000256" key="3">
    <source>
        <dbReference type="SAM" id="SignalP"/>
    </source>
</evidence>
<dbReference type="PROSITE" id="PS50835">
    <property type="entry name" value="IG_LIKE"/>
    <property type="match status" value="1"/>
</dbReference>
<feature type="chain" id="PRO_5019097136" description="Ig-like domain-containing protein" evidence="3">
    <location>
        <begin position="28"/>
        <end position="215"/>
    </location>
</feature>